<dbReference type="InterPro" id="IPR002018">
    <property type="entry name" value="CarbesteraseB"/>
</dbReference>
<evidence type="ECO:0000313" key="4">
    <source>
        <dbReference type="Proteomes" id="UP001595075"/>
    </source>
</evidence>
<comment type="caution">
    <text evidence="3">The sequence shown here is derived from an EMBL/GenBank/DDBJ whole genome shotgun (WGS) entry which is preliminary data.</text>
</comment>
<dbReference type="EMBL" id="JAZHXI010000010">
    <property type="protein sequence ID" value="KAL2067509.1"/>
    <property type="molecule type" value="Genomic_DNA"/>
</dbReference>
<sequence length="532" mass="58289">MYHRSLYFFLTLALLGSCTPLPPSSPQHLPISHTSSGHLHGFVNPAFPDVHQFLGIPFAHQPVGARRFLPPSRFYSHSSIVNATNIGVACPQQLLDTTPLLNGSVFASNGGNRTEFFPDPKNSSGFGEECLTLNVWAPARSTSTCAEQESGTEKEGLPVIIWYFGGGFIQGGTSALYFNPQSWVQRSQEHIVVTVNFRSNIFGFPNSRDLRNQNLGLMDQRMALEWTRDNIARFGGDPSRIVDWGESAGAIAADLLNFAYPDDPIVHGRILDSGTVFFPSGTRSIDTAQMNFSGVAAEVGCSHLANTKWKSEIECMRSLPWQNITAAAVKTQELRPPLNAAFLPVVDEKIVFANYTHRFGLGAFSDVPYIIGSNQHELAALQASPPPTTASWDNKFDETSNATFLCNAATASKLRTENCRTTYRYRYDGDFRDVSPEKYAGAYHSSELPLLFGTAGLFHGEATEYELEVGREMQDLWVEFAKDPEGGLEKAGWPKFDSGMAVLIGGVEIPVDVIQVDMLDGICGNIQILSGA</sequence>
<dbReference type="PROSITE" id="PS51257">
    <property type="entry name" value="PROKAR_LIPOPROTEIN"/>
    <property type="match status" value="1"/>
</dbReference>
<dbReference type="PANTHER" id="PTHR11559">
    <property type="entry name" value="CARBOXYLESTERASE"/>
    <property type="match status" value="1"/>
</dbReference>
<dbReference type="Proteomes" id="UP001595075">
    <property type="component" value="Unassembled WGS sequence"/>
</dbReference>
<evidence type="ECO:0000259" key="2">
    <source>
        <dbReference type="Pfam" id="PF00135"/>
    </source>
</evidence>
<dbReference type="SUPFAM" id="SSF53474">
    <property type="entry name" value="alpha/beta-Hydrolases"/>
    <property type="match status" value="1"/>
</dbReference>
<proteinExistence type="predicted"/>
<feature type="domain" description="Carboxylesterase type B" evidence="2">
    <location>
        <begin position="31"/>
        <end position="399"/>
    </location>
</feature>
<keyword evidence="4" id="KW-1185">Reference proteome</keyword>
<dbReference type="Pfam" id="PF00135">
    <property type="entry name" value="COesterase"/>
    <property type="match status" value="1"/>
</dbReference>
<feature type="chain" id="PRO_5045283567" description="Carboxylesterase type B domain-containing protein" evidence="1">
    <location>
        <begin position="21"/>
        <end position="532"/>
    </location>
</feature>
<name>A0ABR4CC37_9HELO</name>
<organism evidence="3 4">
    <name type="scientific">Oculimacula yallundae</name>
    <dbReference type="NCBI Taxonomy" id="86028"/>
    <lineage>
        <taxon>Eukaryota</taxon>
        <taxon>Fungi</taxon>
        <taxon>Dikarya</taxon>
        <taxon>Ascomycota</taxon>
        <taxon>Pezizomycotina</taxon>
        <taxon>Leotiomycetes</taxon>
        <taxon>Helotiales</taxon>
        <taxon>Ploettnerulaceae</taxon>
        <taxon>Oculimacula</taxon>
    </lineage>
</organism>
<evidence type="ECO:0000256" key="1">
    <source>
        <dbReference type="SAM" id="SignalP"/>
    </source>
</evidence>
<keyword evidence="1" id="KW-0732">Signal</keyword>
<feature type="signal peptide" evidence="1">
    <location>
        <begin position="1"/>
        <end position="20"/>
    </location>
</feature>
<dbReference type="InterPro" id="IPR029058">
    <property type="entry name" value="AB_hydrolase_fold"/>
</dbReference>
<gene>
    <name evidence="3" type="ORF">VTL71DRAFT_1934</name>
</gene>
<reference evidence="3 4" key="1">
    <citation type="journal article" date="2024" name="Commun. Biol.">
        <title>Comparative genomic analysis of thermophilic fungi reveals convergent evolutionary adaptations and gene losses.</title>
        <authorList>
            <person name="Steindorff A.S."/>
            <person name="Aguilar-Pontes M.V."/>
            <person name="Robinson A.J."/>
            <person name="Andreopoulos B."/>
            <person name="LaButti K."/>
            <person name="Kuo A."/>
            <person name="Mondo S."/>
            <person name="Riley R."/>
            <person name="Otillar R."/>
            <person name="Haridas S."/>
            <person name="Lipzen A."/>
            <person name="Grimwood J."/>
            <person name="Schmutz J."/>
            <person name="Clum A."/>
            <person name="Reid I.D."/>
            <person name="Moisan M.C."/>
            <person name="Butler G."/>
            <person name="Nguyen T.T.M."/>
            <person name="Dewar K."/>
            <person name="Conant G."/>
            <person name="Drula E."/>
            <person name="Henrissat B."/>
            <person name="Hansel C."/>
            <person name="Singer S."/>
            <person name="Hutchinson M.I."/>
            <person name="de Vries R.P."/>
            <person name="Natvig D.O."/>
            <person name="Powell A.J."/>
            <person name="Tsang A."/>
            <person name="Grigoriev I.V."/>
        </authorList>
    </citation>
    <scope>NUCLEOTIDE SEQUENCE [LARGE SCALE GENOMIC DNA]</scope>
    <source>
        <strain evidence="3 4">CBS 494.80</strain>
    </source>
</reference>
<protein>
    <recommendedName>
        <fullName evidence="2">Carboxylesterase type B domain-containing protein</fullName>
    </recommendedName>
</protein>
<dbReference type="Gene3D" id="3.40.50.1820">
    <property type="entry name" value="alpha/beta hydrolase"/>
    <property type="match status" value="1"/>
</dbReference>
<dbReference type="InterPro" id="IPR050309">
    <property type="entry name" value="Type-B_Carboxylest/Lipase"/>
</dbReference>
<evidence type="ECO:0000313" key="3">
    <source>
        <dbReference type="EMBL" id="KAL2067509.1"/>
    </source>
</evidence>
<accession>A0ABR4CC37</accession>